<dbReference type="Proteomes" id="UP000653305">
    <property type="component" value="Unassembled WGS sequence"/>
</dbReference>
<dbReference type="PROSITE" id="PS50066">
    <property type="entry name" value="MADS_BOX_2"/>
    <property type="match status" value="1"/>
</dbReference>
<feature type="coiled-coil region" evidence="6">
    <location>
        <begin position="85"/>
        <end position="112"/>
    </location>
</feature>
<evidence type="ECO:0000259" key="7">
    <source>
        <dbReference type="PROSITE" id="PS50066"/>
    </source>
</evidence>
<evidence type="ECO:0000256" key="2">
    <source>
        <dbReference type="ARBA" id="ARBA00023015"/>
    </source>
</evidence>
<keyword evidence="4" id="KW-0804">Transcription</keyword>
<keyword evidence="6" id="KW-0175">Coiled coil</keyword>
<keyword evidence="5" id="KW-0539">Nucleus</keyword>
<keyword evidence="2" id="KW-0805">Transcription regulation</keyword>
<protein>
    <submittedName>
        <fullName evidence="8">Agamous-like mads-box protein agl62</fullName>
    </submittedName>
</protein>
<dbReference type="Gene3D" id="3.40.1810.10">
    <property type="entry name" value="Transcription factor, MADS-box"/>
    <property type="match status" value="1"/>
</dbReference>
<dbReference type="InterPro" id="IPR036879">
    <property type="entry name" value="TF_MADSbox_sf"/>
</dbReference>
<dbReference type="SUPFAM" id="SSF55455">
    <property type="entry name" value="SRF-like"/>
    <property type="match status" value="1"/>
</dbReference>
<dbReference type="SMART" id="SM00432">
    <property type="entry name" value="MADS"/>
    <property type="match status" value="1"/>
</dbReference>
<accession>A0A830DAD2</accession>
<proteinExistence type="predicted"/>
<dbReference type="AlphaFoldDB" id="A0A830DAD2"/>
<dbReference type="OrthoDB" id="913454at2759"/>
<comment type="subcellular location">
    <subcellularLocation>
        <location evidence="1">Nucleus</location>
    </subcellularLocation>
</comment>
<dbReference type="GO" id="GO:0000981">
    <property type="term" value="F:DNA-binding transcription factor activity, RNA polymerase II-specific"/>
    <property type="evidence" value="ECO:0007669"/>
    <property type="project" value="TreeGrafter"/>
</dbReference>
<dbReference type="PANTHER" id="PTHR11945:SF776">
    <property type="entry name" value="AGAMOUS-LIKE 50-RELATED"/>
    <property type="match status" value="1"/>
</dbReference>
<name>A0A830DAD2_9LAMI</name>
<dbReference type="GO" id="GO:0000978">
    <property type="term" value="F:RNA polymerase II cis-regulatory region sequence-specific DNA binding"/>
    <property type="evidence" value="ECO:0007669"/>
    <property type="project" value="TreeGrafter"/>
</dbReference>
<feature type="domain" description="MADS-box" evidence="7">
    <location>
        <begin position="1"/>
        <end position="54"/>
    </location>
</feature>
<keyword evidence="3" id="KW-0238">DNA-binding</keyword>
<evidence type="ECO:0000256" key="6">
    <source>
        <dbReference type="SAM" id="Coils"/>
    </source>
</evidence>
<organism evidence="8 9">
    <name type="scientific">Phtheirospermum japonicum</name>
    <dbReference type="NCBI Taxonomy" id="374723"/>
    <lineage>
        <taxon>Eukaryota</taxon>
        <taxon>Viridiplantae</taxon>
        <taxon>Streptophyta</taxon>
        <taxon>Embryophyta</taxon>
        <taxon>Tracheophyta</taxon>
        <taxon>Spermatophyta</taxon>
        <taxon>Magnoliopsida</taxon>
        <taxon>eudicotyledons</taxon>
        <taxon>Gunneridae</taxon>
        <taxon>Pentapetalae</taxon>
        <taxon>asterids</taxon>
        <taxon>lamiids</taxon>
        <taxon>Lamiales</taxon>
        <taxon>Orobanchaceae</taxon>
        <taxon>Orobanchaceae incertae sedis</taxon>
        <taxon>Phtheirospermum</taxon>
    </lineage>
</organism>
<evidence type="ECO:0000256" key="3">
    <source>
        <dbReference type="ARBA" id="ARBA00023125"/>
    </source>
</evidence>
<dbReference type="GO" id="GO:0046983">
    <property type="term" value="F:protein dimerization activity"/>
    <property type="evidence" value="ECO:0007669"/>
    <property type="project" value="InterPro"/>
</dbReference>
<dbReference type="Pfam" id="PF00319">
    <property type="entry name" value="SRF-TF"/>
    <property type="match status" value="1"/>
</dbReference>
<evidence type="ECO:0000256" key="5">
    <source>
        <dbReference type="ARBA" id="ARBA00023242"/>
    </source>
</evidence>
<evidence type="ECO:0000256" key="1">
    <source>
        <dbReference type="ARBA" id="ARBA00004123"/>
    </source>
</evidence>
<dbReference type="PANTHER" id="PTHR11945">
    <property type="entry name" value="MADS BOX PROTEIN"/>
    <property type="match status" value="1"/>
</dbReference>
<evidence type="ECO:0000256" key="4">
    <source>
        <dbReference type="ARBA" id="ARBA00023163"/>
    </source>
</evidence>
<gene>
    <name evidence="8" type="ORF">PHJA_002816900</name>
</gene>
<dbReference type="EMBL" id="BMAC01001295">
    <property type="protein sequence ID" value="GFQ06729.1"/>
    <property type="molecule type" value="Genomic_DNA"/>
</dbReference>
<dbReference type="FunFam" id="3.40.1810.10:FF:000006">
    <property type="entry name" value="Agamous-like MADS-box protein AGL62"/>
    <property type="match status" value="1"/>
</dbReference>
<keyword evidence="9" id="KW-1185">Reference proteome</keyword>
<comment type="caution">
    <text evidence="8">The sequence shown here is derived from an EMBL/GenBank/DDBJ whole genome shotgun (WGS) entry which is preliminary data.</text>
</comment>
<dbReference type="InterPro" id="IPR002100">
    <property type="entry name" value="TF_MADSbox"/>
</dbReference>
<reference evidence="8" key="1">
    <citation type="submission" date="2020-07" db="EMBL/GenBank/DDBJ databases">
        <title>Ethylene signaling mediates host invasion by parasitic plants.</title>
        <authorList>
            <person name="Yoshida S."/>
        </authorList>
    </citation>
    <scope>NUCLEOTIDE SEQUENCE</scope>
    <source>
        <strain evidence="8">Okayama</strain>
    </source>
</reference>
<evidence type="ECO:0000313" key="9">
    <source>
        <dbReference type="Proteomes" id="UP000653305"/>
    </source>
</evidence>
<dbReference type="GO" id="GO:0005634">
    <property type="term" value="C:nucleus"/>
    <property type="evidence" value="ECO:0007669"/>
    <property type="project" value="UniProtKB-SubCell"/>
</dbReference>
<dbReference type="PRINTS" id="PR00404">
    <property type="entry name" value="MADSDOMAIN"/>
</dbReference>
<sequence length="220" mass="24120">MVKIENEKSLQVTFSKRRAGLFKKASELGTLCHAETAVVVFSPGNRAHSFGHPSVQAISNRFLNENNPPMSYAEKLLEDYHKANVSRQTLELNQVERQLELEQKRTNELKQARKDGSPEINKLDYNQLFQLKGALLNLRHGLEAKVKNGSAQSSYVNINGKLIVGGSSAPINYVGGGICNSNMPNVITPYDLVADDLCPIIPYSSSATSFDINPNSGCGL</sequence>
<evidence type="ECO:0000313" key="8">
    <source>
        <dbReference type="EMBL" id="GFQ06729.1"/>
    </source>
</evidence>